<dbReference type="GeneID" id="27796202"/>
<proteinExistence type="predicted"/>
<dbReference type="RefSeq" id="WP_041745081.1">
    <property type="nucleotide sequence ID" value="NZ_CADILN010000005.1"/>
</dbReference>
<dbReference type="EMBL" id="CADILN010000005">
    <property type="protein sequence ID" value="CAB4050212.1"/>
    <property type="molecule type" value="Genomic_DNA"/>
</dbReference>
<dbReference type="InterPro" id="IPR012340">
    <property type="entry name" value="NA-bd_OB-fold"/>
</dbReference>
<accession>A0A6J5KA84</accession>
<organism evidence="1 2">
    <name type="scientific">Paraburkholderia phenoliruptrix</name>
    <dbReference type="NCBI Taxonomy" id="252970"/>
    <lineage>
        <taxon>Bacteria</taxon>
        <taxon>Pseudomonadati</taxon>
        <taxon>Pseudomonadota</taxon>
        <taxon>Betaproteobacteria</taxon>
        <taxon>Burkholderiales</taxon>
        <taxon>Burkholderiaceae</taxon>
        <taxon>Paraburkholderia</taxon>
    </lineage>
</organism>
<dbReference type="AlphaFoldDB" id="A0A6J5KA84"/>
<dbReference type="Proteomes" id="UP000494102">
    <property type="component" value="Unassembled WGS sequence"/>
</dbReference>
<protein>
    <submittedName>
        <fullName evidence="1">Uncharacterized protein</fullName>
    </submittedName>
</protein>
<evidence type="ECO:0000313" key="1">
    <source>
        <dbReference type="EMBL" id="CAB4050212.1"/>
    </source>
</evidence>
<sequence length="158" mass="17032">MIEVTTPKGIASKVYLVHPDTKFDSAGKYRLDLTLKVHEAADLVKICTDEAINTLGPKKAPLVKMPHNENKDGTVTLMFKSKAPPNLYDSKANLMDREGLKALRIGDGSTVRVNGAASAYEGFGGGVTLFLLEVQIIHRVGGGFEPDASGSFIWTGDR</sequence>
<reference evidence="1 2" key="1">
    <citation type="submission" date="2020-04" db="EMBL/GenBank/DDBJ databases">
        <authorList>
            <person name="De Canck E."/>
        </authorList>
    </citation>
    <scope>NUCLEOTIDE SEQUENCE [LARGE SCALE GENOMIC DNA]</scope>
    <source>
        <strain evidence="1 2">LMG 9964</strain>
    </source>
</reference>
<dbReference type="Gene3D" id="2.40.50.140">
    <property type="entry name" value="Nucleic acid-binding proteins"/>
    <property type="match status" value="1"/>
</dbReference>
<name>A0A6J5KA84_9BURK</name>
<dbReference type="SUPFAM" id="SSF50249">
    <property type="entry name" value="Nucleic acid-binding proteins"/>
    <property type="match status" value="1"/>
</dbReference>
<evidence type="ECO:0000313" key="2">
    <source>
        <dbReference type="Proteomes" id="UP000494102"/>
    </source>
</evidence>
<gene>
    <name evidence="1" type="ORF">LMG9964_03877</name>
</gene>